<keyword evidence="1" id="KW-0175">Coiled coil</keyword>
<feature type="region of interest" description="Disordered" evidence="2">
    <location>
        <begin position="1"/>
        <end position="73"/>
    </location>
</feature>
<evidence type="ECO:0000256" key="1">
    <source>
        <dbReference type="SAM" id="Coils"/>
    </source>
</evidence>
<organism evidence="3 4">
    <name type="scientific">Fusarium oxysporum f. sp. rapae</name>
    <dbReference type="NCBI Taxonomy" id="485398"/>
    <lineage>
        <taxon>Eukaryota</taxon>
        <taxon>Fungi</taxon>
        <taxon>Dikarya</taxon>
        <taxon>Ascomycota</taxon>
        <taxon>Pezizomycotina</taxon>
        <taxon>Sordariomycetes</taxon>
        <taxon>Hypocreomycetidae</taxon>
        <taxon>Hypocreales</taxon>
        <taxon>Nectriaceae</taxon>
        <taxon>Fusarium</taxon>
        <taxon>Fusarium oxysporum species complex</taxon>
    </lineage>
</organism>
<proteinExistence type="predicted"/>
<reference evidence="3" key="1">
    <citation type="submission" date="2021-04" db="EMBL/GenBank/DDBJ databases">
        <title>First draft genome resource for Brassicaceae pathogens Fusarium oxysporum f. sp. raphani and Fusarium oxysporum f. sp. rapae.</title>
        <authorList>
            <person name="Asai S."/>
        </authorList>
    </citation>
    <scope>NUCLEOTIDE SEQUENCE</scope>
    <source>
        <strain evidence="3">Tf1208</strain>
    </source>
</reference>
<protein>
    <submittedName>
        <fullName evidence="3">Uncharacterized protein</fullName>
    </submittedName>
</protein>
<sequence length="203" mass="24018">MSRTRPSAQRRRKMLKEKEDREEAPKQNKEQAEAAADPAQASTAESATEAATSASAPDAKDTTDETKTRRCKHRHLPDRHYYYREEKFERRFVALDRCIKQRIDANVAKGRAAIDADTEKMHHKHKRLLTKVESEAEQIRRAYQVDIEGTKKEINRLKRKVDKIQEENETLRDEIVRERRRTRRMMYERYDGPSHDQQAERAE</sequence>
<comment type="caution">
    <text evidence="3">The sequence shown here is derived from an EMBL/GenBank/DDBJ whole genome shotgun (WGS) entry which is preliminary data.</text>
</comment>
<feature type="compositionally biased region" description="Basic and acidic residues" evidence="2">
    <location>
        <begin position="58"/>
        <end position="68"/>
    </location>
</feature>
<gene>
    <name evidence="3" type="ORF">Forpe1208_v003932</name>
</gene>
<feature type="compositionally biased region" description="Basic and acidic residues" evidence="2">
    <location>
        <begin position="16"/>
        <end position="32"/>
    </location>
</feature>
<feature type="compositionally biased region" description="Low complexity" evidence="2">
    <location>
        <begin position="33"/>
        <end position="56"/>
    </location>
</feature>
<dbReference type="Proteomes" id="UP000694050">
    <property type="component" value="Unassembled WGS sequence"/>
</dbReference>
<evidence type="ECO:0000313" key="4">
    <source>
        <dbReference type="Proteomes" id="UP000694050"/>
    </source>
</evidence>
<dbReference type="EMBL" id="JAELUQ010000003">
    <property type="protein sequence ID" value="KAG7416993.1"/>
    <property type="molecule type" value="Genomic_DNA"/>
</dbReference>
<name>A0A8J5P1N4_FUSOX</name>
<accession>A0A8J5P1N4</accession>
<dbReference type="AlphaFoldDB" id="A0A8J5P1N4"/>
<feature type="coiled-coil region" evidence="1">
    <location>
        <begin position="140"/>
        <end position="181"/>
    </location>
</feature>
<evidence type="ECO:0000256" key="2">
    <source>
        <dbReference type="SAM" id="MobiDB-lite"/>
    </source>
</evidence>
<evidence type="ECO:0000313" key="3">
    <source>
        <dbReference type="EMBL" id="KAG7416993.1"/>
    </source>
</evidence>